<feature type="signal peptide" evidence="3">
    <location>
        <begin position="1"/>
        <end position="21"/>
    </location>
</feature>
<dbReference type="SUPFAM" id="SSF49265">
    <property type="entry name" value="Fibronectin type III"/>
    <property type="match status" value="1"/>
</dbReference>
<evidence type="ECO:0000259" key="4">
    <source>
        <dbReference type="PROSITE" id="PS50011"/>
    </source>
</evidence>
<dbReference type="SUPFAM" id="SSF56112">
    <property type="entry name" value="Protein kinase-like (PK-like)"/>
    <property type="match status" value="1"/>
</dbReference>
<dbReference type="GO" id="GO:0043235">
    <property type="term" value="C:receptor complex"/>
    <property type="evidence" value="ECO:0007669"/>
    <property type="project" value="TreeGrafter"/>
</dbReference>
<dbReference type="InterPro" id="IPR003961">
    <property type="entry name" value="FN3_dom"/>
</dbReference>
<evidence type="ECO:0000259" key="5">
    <source>
        <dbReference type="PROSITE" id="PS50105"/>
    </source>
</evidence>
<dbReference type="SUPFAM" id="SSF57184">
    <property type="entry name" value="Growth factor receptor domain"/>
    <property type="match status" value="1"/>
</dbReference>
<dbReference type="Gene3D" id="1.10.510.10">
    <property type="entry name" value="Transferase(Phosphotransferase) domain 1"/>
    <property type="match status" value="1"/>
</dbReference>
<dbReference type="InterPro" id="IPR009030">
    <property type="entry name" value="Growth_fac_rcpt_cys_sf"/>
</dbReference>
<dbReference type="InterPro" id="IPR001245">
    <property type="entry name" value="Ser-Thr/Tyr_kinase_cat_dom"/>
</dbReference>
<keyword evidence="2" id="KW-0472">Membrane</keyword>
<dbReference type="SUPFAM" id="SSF47769">
    <property type="entry name" value="SAM/Pointed domain"/>
    <property type="match status" value="1"/>
</dbReference>
<protein>
    <submittedName>
        <fullName evidence="6">EPHB1-like protein</fullName>
    </submittedName>
</protein>
<feature type="domain" description="Protein kinase" evidence="4">
    <location>
        <begin position="535"/>
        <end position="775"/>
    </location>
</feature>
<name>A0A5P8I4M8_HOFMI</name>
<dbReference type="PANTHER" id="PTHR24416:SF539">
    <property type="entry name" value="RECEPTOR PROTEIN-TYROSINE KINASE"/>
    <property type="match status" value="1"/>
</dbReference>
<reference evidence="6" key="1">
    <citation type="journal article" date="2019" name="PLoS Genet.">
        <title>A small set of conserved genes, including sp5 and Hox, are activated by Wnt signaling in the posterior of planarians and acoels.</title>
        <authorList>
            <person name="Tewari A.G."/>
            <person name="Owen J.H."/>
            <person name="Petersen C.P."/>
            <person name="Wagner D.E."/>
            <person name="Reddien P.W."/>
        </authorList>
    </citation>
    <scope>NUCLEOTIDE SEQUENCE</scope>
</reference>
<dbReference type="GO" id="GO:0005886">
    <property type="term" value="C:plasma membrane"/>
    <property type="evidence" value="ECO:0007669"/>
    <property type="project" value="TreeGrafter"/>
</dbReference>
<dbReference type="Gene3D" id="1.10.150.50">
    <property type="entry name" value="Transcription Factor, Ets-1"/>
    <property type="match status" value="1"/>
</dbReference>
<feature type="transmembrane region" description="Helical" evidence="2">
    <location>
        <begin position="453"/>
        <end position="483"/>
    </location>
</feature>
<dbReference type="Pfam" id="PF07647">
    <property type="entry name" value="SAM_2"/>
    <property type="match status" value="1"/>
</dbReference>
<dbReference type="EMBL" id="MN305314">
    <property type="protein sequence ID" value="QFQ66908.1"/>
    <property type="molecule type" value="mRNA"/>
</dbReference>
<dbReference type="AlphaFoldDB" id="A0A5P8I4M8"/>
<dbReference type="InterPro" id="IPR036116">
    <property type="entry name" value="FN3_sf"/>
</dbReference>
<keyword evidence="2" id="KW-0812">Transmembrane</keyword>
<dbReference type="GO" id="GO:0007169">
    <property type="term" value="P:cell surface receptor protein tyrosine kinase signaling pathway"/>
    <property type="evidence" value="ECO:0007669"/>
    <property type="project" value="TreeGrafter"/>
</dbReference>
<dbReference type="InterPro" id="IPR011009">
    <property type="entry name" value="Kinase-like_dom_sf"/>
</dbReference>
<accession>A0A5P8I4M8</accession>
<dbReference type="InterPro" id="IPR013761">
    <property type="entry name" value="SAM/pointed_sf"/>
</dbReference>
<evidence type="ECO:0000256" key="1">
    <source>
        <dbReference type="ARBA" id="ARBA00004479"/>
    </source>
</evidence>
<dbReference type="InterPro" id="IPR001660">
    <property type="entry name" value="SAM"/>
</dbReference>
<dbReference type="SMART" id="SM00454">
    <property type="entry name" value="SAM"/>
    <property type="match status" value="1"/>
</dbReference>
<keyword evidence="2" id="KW-1133">Transmembrane helix</keyword>
<organism evidence="6">
    <name type="scientific">Hofstenia miamia</name>
    <name type="common">Three-banded panther worm</name>
    <dbReference type="NCBI Taxonomy" id="442651"/>
    <lineage>
        <taxon>Eukaryota</taxon>
        <taxon>Metazoa</taxon>
        <taxon>Xenacoelomorpha</taxon>
        <taxon>Acoelomorpha</taxon>
        <taxon>Acoela</taxon>
        <taxon>Hofsteniidae</taxon>
        <taxon>Hofstenia</taxon>
    </lineage>
</organism>
<comment type="subcellular location">
    <subcellularLocation>
        <location evidence="1">Membrane</location>
        <topology evidence="1">Single-pass type I membrane protein</topology>
    </subcellularLocation>
</comment>
<dbReference type="PROSITE" id="PS50105">
    <property type="entry name" value="SAM_DOMAIN"/>
    <property type="match status" value="1"/>
</dbReference>
<dbReference type="GO" id="GO:0005524">
    <property type="term" value="F:ATP binding"/>
    <property type="evidence" value="ECO:0007669"/>
    <property type="project" value="InterPro"/>
</dbReference>
<dbReference type="PANTHER" id="PTHR24416">
    <property type="entry name" value="TYROSINE-PROTEIN KINASE RECEPTOR"/>
    <property type="match status" value="1"/>
</dbReference>
<dbReference type="Pfam" id="PF07714">
    <property type="entry name" value="PK_Tyr_Ser-Thr"/>
    <property type="match status" value="1"/>
</dbReference>
<dbReference type="GO" id="GO:0004714">
    <property type="term" value="F:transmembrane receptor protein tyrosine kinase activity"/>
    <property type="evidence" value="ECO:0007669"/>
    <property type="project" value="TreeGrafter"/>
</dbReference>
<keyword evidence="3" id="KW-0732">Signal</keyword>
<sequence length="869" mass="100120">MRSSDLFIIFIFIDFPFGWNGELLLDADSSLTPSNKKWILESNRWTICNSSNTSYLESKIFTVKSLFILDVFLTGTPNILFTVKYGNRYWNRYAEKSLPIPKGGLLRKPLILNDLKDFSELQFKISSRVDPTKCAKLKKIEISKHICNFHKVYISDFAKFSFDSVKYKEEDVISANSQCVKNARIQSDDKLEFICFLDGWSADNKCQCIPGTQQKNNSMCIRCPSNEYSSSKGATKCERCPTNFMPNADQSGCICKRGFAKINDICIKRPPKPIISKIDVVFTSVRIFLKPLQEVKRYRLEIWDIRQRRAVRSSTIKSNLTQYDLKPYTNYSIKIYSINQDIREPWRFGHFTVRNFTSGSNGEVRKYRFMLNKLSLTVQWSPCDTHDYFKCAYSVTHYYKGTIVLKDRVVSSESIDLEVRHPGNHRLVVRTIVRGFPHLNASSQFDFTIREQYMQYMVIFILLCIFLLIILLIAAFVALLYIYRYMQYKEATEVAMLYEFADQRPLCSNKVFMEPSDRNFECLFKSAPSIDEQLLRSSTLNGHINPITVYLSPHSGELIVSKKKSQYKNINLTYLEIAIMSQFNHPNVLQLHGYCNNDPMFLILESAEITLLQFLKDPDKSNVFLLVHLLRGVASGMNYLSEIGYVHKVLSTNNIRINDNHVCKIAGFDQRVILDEQLNNSSQVDSLIKFPAPECLWNGEFTTASDVYSFGVVIWDTLTTILSPVSEKGNFYNQHTFFPPPHTPSALWELAAACLSRDIKSRPYFSELLQKLEFIILSAGSLDRKCDSYSANIYSIEDSASVNFWLKQLKLSQYSENFANAKLHNCSQLIDATLTSKNLAEMGISRNSHQKLILKSIEKLQRQQSEFKC</sequence>
<evidence type="ECO:0000256" key="3">
    <source>
        <dbReference type="SAM" id="SignalP"/>
    </source>
</evidence>
<dbReference type="CDD" id="cd00063">
    <property type="entry name" value="FN3"/>
    <property type="match status" value="1"/>
</dbReference>
<feature type="chain" id="PRO_5024400437" evidence="3">
    <location>
        <begin position="22"/>
        <end position="869"/>
    </location>
</feature>
<proteinExistence type="evidence at transcript level"/>
<dbReference type="Pfam" id="PF07699">
    <property type="entry name" value="Ephrin_rec_like"/>
    <property type="match status" value="1"/>
</dbReference>
<dbReference type="InterPro" id="IPR000719">
    <property type="entry name" value="Prot_kinase_dom"/>
</dbReference>
<feature type="domain" description="SAM" evidence="5">
    <location>
        <begin position="797"/>
        <end position="863"/>
    </location>
</feature>
<evidence type="ECO:0000313" key="6">
    <source>
        <dbReference type="EMBL" id="QFQ66908.1"/>
    </source>
</evidence>
<dbReference type="InterPro" id="IPR050122">
    <property type="entry name" value="RTK"/>
</dbReference>
<evidence type="ECO:0000256" key="2">
    <source>
        <dbReference type="SAM" id="Phobius"/>
    </source>
</evidence>
<dbReference type="InterPro" id="IPR011641">
    <property type="entry name" value="Tyr-kin_ephrin_A/B_rcpt-like"/>
</dbReference>
<dbReference type="PROSITE" id="PS50011">
    <property type="entry name" value="PROTEIN_KINASE_DOM"/>
    <property type="match status" value="1"/>
</dbReference>
<dbReference type="Gene3D" id="2.10.50.10">
    <property type="entry name" value="Tumor Necrosis Factor Receptor, subunit A, domain 2"/>
    <property type="match status" value="1"/>
</dbReference>